<evidence type="ECO:0000256" key="8">
    <source>
        <dbReference type="PROSITE-ProRule" id="PRU00175"/>
    </source>
</evidence>
<dbReference type="Pfam" id="PF02225">
    <property type="entry name" value="PA"/>
    <property type="match status" value="1"/>
</dbReference>
<evidence type="ECO:0000313" key="14">
    <source>
        <dbReference type="Proteomes" id="UP000198287"/>
    </source>
</evidence>
<dbReference type="Proteomes" id="UP000198287">
    <property type="component" value="Unassembled WGS sequence"/>
</dbReference>
<dbReference type="Gene3D" id="3.30.40.10">
    <property type="entry name" value="Zinc/RING finger domain, C3HC4 (zinc finger)"/>
    <property type="match status" value="1"/>
</dbReference>
<feature type="chain" id="PRO_5013347859" evidence="11">
    <location>
        <begin position="24"/>
        <end position="613"/>
    </location>
</feature>
<dbReference type="Pfam" id="PF13639">
    <property type="entry name" value="zf-RING_2"/>
    <property type="match status" value="1"/>
</dbReference>
<feature type="compositionally biased region" description="Polar residues" evidence="9">
    <location>
        <begin position="437"/>
        <end position="461"/>
    </location>
</feature>
<evidence type="ECO:0000256" key="10">
    <source>
        <dbReference type="SAM" id="Phobius"/>
    </source>
</evidence>
<evidence type="ECO:0000313" key="13">
    <source>
        <dbReference type="EMBL" id="OXA52717.1"/>
    </source>
</evidence>
<evidence type="ECO:0000259" key="12">
    <source>
        <dbReference type="PROSITE" id="PS50089"/>
    </source>
</evidence>
<dbReference type="SUPFAM" id="SSF52025">
    <property type="entry name" value="PA domain"/>
    <property type="match status" value="1"/>
</dbReference>
<dbReference type="GO" id="GO:0016020">
    <property type="term" value="C:membrane"/>
    <property type="evidence" value="ECO:0007669"/>
    <property type="project" value="UniProtKB-SubCell"/>
</dbReference>
<sequence>MEVTQKILKTVIILFMLQHDVESVVASEWSLAGPADEYVMAVINITYINPLTGKQKHPEYQGAEIGKFGMGKVGPAVGTVVHVRSRRTADGKVNHYGCEPLDGPFPDRPWIALIKRGNCNFDRKLENAQARNAVAMLVYDLEDRDTLEKMGLSNCRNCSIPGVFTYKRIGEEIANVSDSGILVEMIITVGETCTRPYSGINRGCSGGAGNEGFYHPGHGRWTFRCKNVKVPRGFSKCNNCISNGSELSTCTYGTNGDGTCALSGLSDTSVLFVSISFIVLMIISLAWLVFYYVQRFRYLHAKDRLAQRLCNAAKKALAKIPTRNVKLTDKEIAGEAECCAVCIEFYASGDVLRTLPCRHEFHKGCVDPWLLEHRTCPMCKMDILKYYGFIFTGSQESILHLDLEDGNLNSSDSRDTDTPTHNHQTHQVRYAEPADTRNMSDNPQSSNSSCPSRQQQQNQTGDAAIRKPSLISLTVVATECDGPISPISGKSGYAYDCKCRCLCDKATSTRLSDVQHPVCYVHEEAEIESHHSLEDSSSEMSGVAASHQPLIHREDSGLAHQINANPHHQVDSNYKSLSTNSGEELHHPDFIAADSQNSASPDEMTTPPPTATP</sequence>
<evidence type="ECO:0000256" key="2">
    <source>
        <dbReference type="ARBA" id="ARBA00022692"/>
    </source>
</evidence>
<keyword evidence="4 8" id="KW-0863">Zinc-finger</keyword>
<dbReference type="OrthoDB" id="5357315at2759"/>
<dbReference type="PROSITE" id="PS50089">
    <property type="entry name" value="ZF_RING_2"/>
    <property type="match status" value="1"/>
</dbReference>
<keyword evidence="11" id="KW-0732">Signal</keyword>
<evidence type="ECO:0000256" key="6">
    <source>
        <dbReference type="ARBA" id="ARBA00022989"/>
    </source>
</evidence>
<dbReference type="GO" id="GO:0008270">
    <property type="term" value="F:zinc ion binding"/>
    <property type="evidence" value="ECO:0007669"/>
    <property type="project" value="UniProtKB-KW"/>
</dbReference>
<dbReference type="InterPro" id="IPR001841">
    <property type="entry name" value="Znf_RING"/>
</dbReference>
<feature type="signal peptide" evidence="11">
    <location>
        <begin position="1"/>
        <end position="23"/>
    </location>
</feature>
<proteinExistence type="predicted"/>
<evidence type="ECO:0000256" key="1">
    <source>
        <dbReference type="ARBA" id="ARBA00004167"/>
    </source>
</evidence>
<dbReference type="PANTHER" id="PTHR46539">
    <property type="entry name" value="E3 UBIQUITIN-PROTEIN LIGASE ATL42"/>
    <property type="match status" value="1"/>
</dbReference>
<feature type="region of interest" description="Disordered" evidence="9">
    <location>
        <begin position="568"/>
        <end position="613"/>
    </location>
</feature>
<dbReference type="Gene3D" id="3.50.30.30">
    <property type="match status" value="1"/>
</dbReference>
<accession>A0A226E6X8</accession>
<evidence type="ECO:0000256" key="4">
    <source>
        <dbReference type="ARBA" id="ARBA00022771"/>
    </source>
</evidence>
<comment type="caution">
    <text evidence="13">The sequence shown here is derived from an EMBL/GenBank/DDBJ whole genome shotgun (WGS) entry which is preliminary data.</text>
</comment>
<feature type="region of interest" description="Disordered" evidence="9">
    <location>
        <begin position="410"/>
        <end position="466"/>
    </location>
</feature>
<dbReference type="PANTHER" id="PTHR46539:SF23">
    <property type="entry name" value="RING-TYPE DOMAIN-CONTAINING PROTEIN"/>
    <property type="match status" value="1"/>
</dbReference>
<keyword evidence="7 10" id="KW-0472">Membrane</keyword>
<evidence type="ECO:0000256" key="5">
    <source>
        <dbReference type="ARBA" id="ARBA00022833"/>
    </source>
</evidence>
<dbReference type="InterPro" id="IPR003137">
    <property type="entry name" value="PA_domain"/>
</dbReference>
<dbReference type="STRING" id="158441.A0A226E6X8"/>
<dbReference type="SUPFAM" id="SSF57850">
    <property type="entry name" value="RING/U-box"/>
    <property type="match status" value="1"/>
</dbReference>
<evidence type="ECO:0000256" key="7">
    <source>
        <dbReference type="ARBA" id="ARBA00023136"/>
    </source>
</evidence>
<feature type="domain" description="RING-type" evidence="12">
    <location>
        <begin position="339"/>
        <end position="380"/>
    </location>
</feature>
<name>A0A226E6X8_FOLCA</name>
<dbReference type="EMBL" id="LNIX01000006">
    <property type="protein sequence ID" value="OXA52717.1"/>
    <property type="molecule type" value="Genomic_DNA"/>
</dbReference>
<evidence type="ECO:0000256" key="3">
    <source>
        <dbReference type="ARBA" id="ARBA00022723"/>
    </source>
</evidence>
<feature type="compositionally biased region" description="Polar residues" evidence="9">
    <location>
        <begin position="568"/>
        <end position="582"/>
    </location>
</feature>
<evidence type="ECO:0000256" key="11">
    <source>
        <dbReference type="SAM" id="SignalP"/>
    </source>
</evidence>
<protein>
    <submittedName>
        <fullName evidence="13">Protein goliath</fullName>
    </submittedName>
</protein>
<organism evidence="13 14">
    <name type="scientific">Folsomia candida</name>
    <name type="common">Springtail</name>
    <dbReference type="NCBI Taxonomy" id="158441"/>
    <lineage>
        <taxon>Eukaryota</taxon>
        <taxon>Metazoa</taxon>
        <taxon>Ecdysozoa</taxon>
        <taxon>Arthropoda</taxon>
        <taxon>Hexapoda</taxon>
        <taxon>Collembola</taxon>
        <taxon>Entomobryomorpha</taxon>
        <taxon>Isotomoidea</taxon>
        <taxon>Isotomidae</taxon>
        <taxon>Proisotominae</taxon>
        <taxon>Folsomia</taxon>
    </lineage>
</organism>
<feature type="transmembrane region" description="Helical" evidence="10">
    <location>
        <begin position="270"/>
        <end position="293"/>
    </location>
</feature>
<keyword evidence="14" id="KW-1185">Reference proteome</keyword>
<evidence type="ECO:0000256" key="9">
    <source>
        <dbReference type="SAM" id="MobiDB-lite"/>
    </source>
</evidence>
<gene>
    <name evidence="13" type="ORF">Fcan01_12070</name>
</gene>
<keyword evidence="5" id="KW-0862">Zinc</keyword>
<dbReference type="InterPro" id="IPR013083">
    <property type="entry name" value="Znf_RING/FYVE/PHD"/>
</dbReference>
<dbReference type="FunFam" id="3.30.40.10:FF:000009">
    <property type="entry name" value="E3 ubiquitin-protein ligase RNF130"/>
    <property type="match status" value="1"/>
</dbReference>
<dbReference type="AlphaFoldDB" id="A0A226E6X8"/>
<dbReference type="InterPro" id="IPR046450">
    <property type="entry name" value="PA_dom_sf"/>
</dbReference>
<comment type="subcellular location">
    <subcellularLocation>
        <location evidence="1">Membrane</location>
        <topology evidence="1">Single-pass membrane protein</topology>
    </subcellularLocation>
</comment>
<keyword evidence="6 10" id="KW-1133">Transmembrane helix</keyword>
<keyword evidence="2 10" id="KW-0812">Transmembrane</keyword>
<dbReference type="SMART" id="SM00184">
    <property type="entry name" value="RING"/>
    <property type="match status" value="1"/>
</dbReference>
<keyword evidence="3" id="KW-0479">Metal-binding</keyword>
<reference evidence="13 14" key="1">
    <citation type="submission" date="2015-12" db="EMBL/GenBank/DDBJ databases">
        <title>The genome of Folsomia candida.</title>
        <authorList>
            <person name="Faddeeva A."/>
            <person name="Derks M.F."/>
            <person name="Anvar Y."/>
            <person name="Smit S."/>
            <person name="Van Straalen N."/>
            <person name="Roelofs D."/>
        </authorList>
    </citation>
    <scope>NUCLEOTIDE SEQUENCE [LARGE SCALE GENOMIC DNA]</scope>
    <source>
        <strain evidence="13 14">VU population</strain>
        <tissue evidence="13">Whole body</tissue>
    </source>
</reference>